<proteinExistence type="predicted"/>
<dbReference type="HOGENOM" id="CLU_1086567_0_0_1"/>
<feature type="region of interest" description="Disordered" evidence="1">
    <location>
        <begin position="177"/>
        <end position="224"/>
    </location>
</feature>
<gene>
    <name evidence="2" type="primary">TPHA0H01150</name>
    <name evidence="2" type="ordered locus">TPHA_0H01150</name>
</gene>
<reference evidence="2 3" key="1">
    <citation type="journal article" date="2011" name="Proc. Natl. Acad. Sci. U.S.A.">
        <title>Evolutionary erosion of yeast sex chromosomes by mating-type switching accidents.</title>
        <authorList>
            <person name="Gordon J.L."/>
            <person name="Armisen D."/>
            <person name="Proux-Wera E."/>
            <person name="Oheigeartaigh S.S."/>
            <person name="Byrne K.P."/>
            <person name="Wolfe K.H."/>
        </authorList>
    </citation>
    <scope>NUCLEOTIDE SEQUENCE [LARGE SCALE GENOMIC DNA]</scope>
    <source>
        <strain evidence="3">ATCC 24235 / CBS 4417 / NBRC 1672 / NRRL Y-8282 / UCD 70-5</strain>
    </source>
</reference>
<protein>
    <submittedName>
        <fullName evidence="2">Uncharacterized protein</fullName>
    </submittedName>
</protein>
<dbReference type="EMBL" id="HE612863">
    <property type="protein sequence ID" value="CCE64323.1"/>
    <property type="molecule type" value="Genomic_DNA"/>
</dbReference>
<dbReference type="Proteomes" id="UP000005666">
    <property type="component" value="Chromosome 8"/>
</dbReference>
<feature type="compositionally biased region" description="Low complexity" evidence="1">
    <location>
        <begin position="190"/>
        <end position="200"/>
    </location>
</feature>
<organism evidence="2 3">
    <name type="scientific">Tetrapisispora phaffii (strain ATCC 24235 / CBS 4417 / NBRC 1672 / NRRL Y-8282 / UCD 70-5)</name>
    <name type="common">Yeast</name>
    <name type="synonym">Fabospora phaffii</name>
    <dbReference type="NCBI Taxonomy" id="1071381"/>
    <lineage>
        <taxon>Eukaryota</taxon>
        <taxon>Fungi</taxon>
        <taxon>Dikarya</taxon>
        <taxon>Ascomycota</taxon>
        <taxon>Saccharomycotina</taxon>
        <taxon>Saccharomycetes</taxon>
        <taxon>Saccharomycetales</taxon>
        <taxon>Saccharomycetaceae</taxon>
        <taxon>Tetrapisispora</taxon>
    </lineage>
</organism>
<evidence type="ECO:0000313" key="3">
    <source>
        <dbReference type="Proteomes" id="UP000005666"/>
    </source>
</evidence>
<keyword evidence="3" id="KW-1185">Reference proteome</keyword>
<name>G8BX19_TETPH</name>
<feature type="compositionally biased region" description="Basic residues" evidence="1">
    <location>
        <begin position="201"/>
        <end position="216"/>
    </location>
</feature>
<dbReference type="RefSeq" id="XP_003686757.1">
    <property type="nucleotide sequence ID" value="XM_003686709.1"/>
</dbReference>
<dbReference type="AlphaFoldDB" id="G8BX19"/>
<sequence length="256" mass="29863">MAPKQSNKERNGAFNHEVLDRLPLKGPDTVKFKIFDCLAILYRLSYTNDDIIEESQINHKFLKQIFQQYGNEYNEYATEMETVPPKLENDDKKDHVKDNNDNVDDIRIINDVAENAIISITRELCEAHKKSVSDALQKMEMMANDDKRKLKRKDMETLDLLRQQMRSEVEAFFQRVPTGGMKPTSTARASNSSTITIGSTTKHKKHKESRSKNKKRRIEDRTNADGNYQNIVDYSFVDLKKSKIDRYEPYQSYLNK</sequence>
<evidence type="ECO:0000313" key="2">
    <source>
        <dbReference type="EMBL" id="CCE64323.1"/>
    </source>
</evidence>
<accession>G8BX19</accession>
<dbReference type="GeneID" id="11533995"/>
<evidence type="ECO:0000256" key="1">
    <source>
        <dbReference type="SAM" id="MobiDB-lite"/>
    </source>
</evidence>
<dbReference type="KEGG" id="tpf:TPHA_0H01150"/>